<feature type="compositionally biased region" description="Basic and acidic residues" evidence="1">
    <location>
        <begin position="7"/>
        <end position="31"/>
    </location>
</feature>
<feature type="region of interest" description="Disordered" evidence="1">
    <location>
        <begin position="1"/>
        <end position="82"/>
    </location>
</feature>
<dbReference type="RefSeq" id="XP_020837260.1">
    <property type="nucleotide sequence ID" value="XM_020981601.1"/>
</dbReference>
<accession>A0A6P5JT35</accession>
<name>A0A6P5JT35_PHACI</name>
<gene>
    <name evidence="3 4" type="primary">LOC110205214</name>
</gene>
<dbReference type="Proteomes" id="UP000515140">
    <property type="component" value="Unplaced"/>
</dbReference>
<evidence type="ECO:0000256" key="1">
    <source>
        <dbReference type="SAM" id="MobiDB-lite"/>
    </source>
</evidence>
<dbReference type="AlphaFoldDB" id="A0A6P5JT35"/>
<dbReference type="KEGG" id="pcw:110205214"/>
<organism evidence="2 3">
    <name type="scientific">Phascolarctos cinereus</name>
    <name type="common">Koala</name>
    <dbReference type="NCBI Taxonomy" id="38626"/>
    <lineage>
        <taxon>Eukaryota</taxon>
        <taxon>Metazoa</taxon>
        <taxon>Chordata</taxon>
        <taxon>Craniata</taxon>
        <taxon>Vertebrata</taxon>
        <taxon>Euteleostomi</taxon>
        <taxon>Mammalia</taxon>
        <taxon>Metatheria</taxon>
        <taxon>Diprotodontia</taxon>
        <taxon>Phascolarctidae</taxon>
        <taxon>Phascolarctos</taxon>
    </lineage>
</organism>
<evidence type="ECO:0000313" key="4">
    <source>
        <dbReference type="RefSeq" id="XP_020837261.1"/>
    </source>
</evidence>
<evidence type="ECO:0000313" key="3">
    <source>
        <dbReference type="RefSeq" id="XP_020837260.1"/>
    </source>
</evidence>
<feature type="compositionally biased region" description="Pro residues" evidence="1">
    <location>
        <begin position="131"/>
        <end position="151"/>
    </location>
</feature>
<proteinExistence type="predicted"/>
<reference evidence="3 4" key="1">
    <citation type="submission" date="2025-04" db="UniProtKB">
        <authorList>
            <consortium name="RefSeq"/>
        </authorList>
    </citation>
    <scope>IDENTIFICATION</scope>
    <source>
        <tissue evidence="3 4">Spleen</tissue>
    </source>
</reference>
<dbReference type="GeneID" id="110205214"/>
<protein>
    <submittedName>
        <fullName evidence="3 4">WAS/WASL-interacting protein family member 3-like</fullName>
    </submittedName>
</protein>
<keyword evidence="2" id="KW-1185">Reference proteome</keyword>
<evidence type="ECO:0000313" key="2">
    <source>
        <dbReference type="Proteomes" id="UP000515140"/>
    </source>
</evidence>
<sequence>MQLEEEELRRRERASRPREEATGDGALREGEEGAGMHAPPARPGKLWEEETGAVGGDTTGAPPPPTQVAFCSTSQSPSSLPPALPLALPLPLWGQRREARGRAWEWPDARGCRLRLAPYLRCSHCRRRPLRPLPPPSSPSPPPPPLPPLLP</sequence>
<dbReference type="RefSeq" id="XP_020837261.1">
    <property type="nucleotide sequence ID" value="XM_020981602.1"/>
</dbReference>
<feature type="region of interest" description="Disordered" evidence="1">
    <location>
        <begin position="128"/>
        <end position="151"/>
    </location>
</feature>